<gene>
    <name evidence="1" type="ORF">MWH26_06515</name>
</gene>
<evidence type="ECO:0000313" key="1">
    <source>
        <dbReference type="EMBL" id="UPL50556.1"/>
    </source>
</evidence>
<organism evidence="1 2">
    <name type="scientific">Hymenobacter sublimis</name>
    <dbReference type="NCBI Taxonomy" id="2933777"/>
    <lineage>
        <taxon>Bacteria</taxon>
        <taxon>Pseudomonadati</taxon>
        <taxon>Bacteroidota</taxon>
        <taxon>Cytophagia</taxon>
        <taxon>Cytophagales</taxon>
        <taxon>Hymenobacteraceae</taxon>
        <taxon>Hymenobacter</taxon>
    </lineage>
</organism>
<sequence>MEKNNEHVDSANNIDNVPQNPFEYNVFWAHLLRIVSDFQSDVEQIRLMLKNADVQMPWGYDESLENPPQVFCDAYNYVKDKGEDDIAYLLADDQQPYPVSKKLLRFFIETTNTVRLKNARNRNFLNIMCFTHLVSLFDAAMQDFASALFNKYPFAMVPLDKGATVPSMNYIDILNARSVEQLKDEIIQRELLSFGFKSIKDQLSYFNKILNRQFIDMKAQHVSIGVDDNIIGSIIEIRETRNIHVHNKGVVNRLYSQKLCEFYDVINKNKKDGEKKYYTSPDANNYTNGDFKEITERYLQDAIWKCEHLLIAIKDDMADKFISKDEQSDLMKANQEYWRKRSEVKNKTLLDEKELDNNND</sequence>
<reference evidence="1 2" key="1">
    <citation type="submission" date="2022-04" db="EMBL/GenBank/DDBJ databases">
        <title>Hymenobacter sp. isolated from the air.</title>
        <authorList>
            <person name="Won M."/>
            <person name="Lee C.-M."/>
            <person name="Woen H.-Y."/>
            <person name="Kwon S.-W."/>
        </authorList>
    </citation>
    <scope>NUCLEOTIDE SEQUENCE [LARGE SCALE GENOMIC DNA]</scope>
    <source>
        <strain evidence="2">5516 S-25</strain>
    </source>
</reference>
<dbReference type="EMBL" id="CP095848">
    <property type="protein sequence ID" value="UPL50556.1"/>
    <property type="molecule type" value="Genomic_DNA"/>
</dbReference>
<keyword evidence="2" id="KW-1185">Reference proteome</keyword>
<protein>
    <submittedName>
        <fullName evidence="1">Uncharacterized protein</fullName>
    </submittedName>
</protein>
<evidence type="ECO:0000313" key="2">
    <source>
        <dbReference type="Proteomes" id="UP000829647"/>
    </source>
</evidence>
<name>A0ABY4JCL9_9BACT</name>
<accession>A0ABY4JCL9</accession>
<dbReference type="RefSeq" id="WP_247976568.1">
    <property type="nucleotide sequence ID" value="NZ_CP095848.1"/>
</dbReference>
<dbReference type="Proteomes" id="UP000829647">
    <property type="component" value="Chromosome"/>
</dbReference>
<proteinExistence type="predicted"/>